<feature type="compositionally biased region" description="Polar residues" evidence="14">
    <location>
        <begin position="794"/>
        <end position="808"/>
    </location>
</feature>
<dbReference type="FunFam" id="3.30.160.60:FF:000125">
    <property type="entry name" value="Putative zinc finger protein 143"/>
    <property type="match status" value="1"/>
</dbReference>
<keyword evidence="5" id="KW-0677">Repeat</keyword>
<evidence type="ECO:0000256" key="5">
    <source>
        <dbReference type="ARBA" id="ARBA00022737"/>
    </source>
</evidence>
<dbReference type="InterPro" id="IPR013087">
    <property type="entry name" value="Znf_C2H2_type"/>
</dbReference>
<evidence type="ECO:0000313" key="16">
    <source>
        <dbReference type="EMBL" id="OCB91195.1"/>
    </source>
</evidence>
<dbReference type="GO" id="GO:0008270">
    <property type="term" value="F:zinc ion binding"/>
    <property type="evidence" value="ECO:0007669"/>
    <property type="project" value="UniProtKB-KW"/>
</dbReference>
<proteinExistence type="inferred from homology"/>
<dbReference type="Pfam" id="PF00096">
    <property type="entry name" value="zf-C2H2"/>
    <property type="match status" value="2"/>
</dbReference>
<keyword evidence="12" id="KW-0539">Nucleus</keyword>
<dbReference type="PRINTS" id="PR00081">
    <property type="entry name" value="GDHRDH"/>
</dbReference>
<dbReference type="Pfam" id="PF13561">
    <property type="entry name" value="adh_short_C2"/>
    <property type="match status" value="1"/>
</dbReference>
<feature type="domain" description="C2H2-type" evidence="15">
    <location>
        <begin position="404"/>
        <end position="431"/>
    </location>
</feature>
<feature type="compositionally biased region" description="Acidic residues" evidence="14">
    <location>
        <begin position="926"/>
        <end position="939"/>
    </location>
</feature>
<evidence type="ECO:0000313" key="17">
    <source>
        <dbReference type="Proteomes" id="UP000757232"/>
    </source>
</evidence>
<evidence type="ECO:0000256" key="8">
    <source>
        <dbReference type="ARBA" id="ARBA00022857"/>
    </source>
</evidence>
<feature type="compositionally biased region" description="Low complexity" evidence="14">
    <location>
        <begin position="844"/>
        <end position="866"/>
    </location>
</feature>
<gene>
    <name evidence="16" type="ORF">A7U60_g1541</name>
</gene>
<feature type="region of interest" description="Disordered" evidence="14">
    <location>
        <begin position="452"/>
        <end position="533"/>
    </location>
</feature>
<dbReference type="SUPFAM" id="SSF51735">
    <property type="entry name" value="NAD(P)-binding Rossmann-fold domains"/>
    <property type="match status" value="1"/>
</dbReference>
<dbReference type="PANTHER" id="PTHR43008">
    <property type="entry name" value="BENZIL REDUCTASE"/>
    <property type="match status" value="1"/>
</dbReference>
<feature type="compositionally biased region" description="Basic residues" evidence="14">
    <location>
        <begin position="308"/>
        <end position="324"/>
    </location>
</feature>
<dbReference type="PROSITE" id="PS00028">
    <property type="entry name" value="ZINC_FINGER_C2H2_1"/>
    <property type="match status" value="2"/>
</dbReference>
<keyword evidence="10" id="KW-0805">Transcription regulation</keyword>
<feature type="compositionally biased region" description="Low complexity" evidence="14">
    <location>
        <begin position="476"/>
        <end position="485"/>
    </location>
</feature>
<feature type="domain" description="C2H2-type" evidence="15">
    <location>
        <begin position="432"/>
        <end position="461"/>
    </location>
</feature>
<dbReference type="GO" id="GO:0000978">
    <property type="term" value="F:RNA polymerase II cis-regulatory region sequence-specific DNA binding"/>
    <property type="evidence" value="ECO:0007669"/>
    <property type="project" value="UniProtKB-ARBA"/>
</dbReference>
<evidence type="ECO:0000256" key="14">
    <source>
        <dbReference type="SAM" id="MobiDB-lite"/>
    </source>
</evidence>
<keyword evidence="17" id="KW-1185">Reference proteome</keyword>
<keyword evidence="9" id="KW-0560">Oxidoreductase</keyword>
<feature type="compositionally biased region" description="Basic and acidic residues" evidence="14">
    <location>
        <begin position="826"/>
        <end position="843"/>
    </location>
</feature>
<dbReference type="PROSITE" id="PS50157">
    <property type="entry name" value="ZINC_FINGER_C2H2_2"/>
    <property type="match status" value="2"/>
</dbReference>
<evidence type="ECO:0000256" key="9">
    <source>
        <dbReference type="ARBA" id="ARBA00023002"/>
    </source>
</evidence>
<evidence type="ECO:0000256" key="6">
    <source>
        <dbReference type="ARBA" id="ARBA00022771"/>
    </source>
</evidence>
<feature type="compositionally biased region" description="Polar residues" evidence="14">
    <location>
        <begin position="486"/>
        <end position="496"/>
    </location>
</feature>
<evidence type="ECO:0000256" key="13">
    <source>
        <dbReference type="PROSITE-ProRule" id="PRU00042"/>
    </source>
</evidence>
<feature type="compositionally biased region" description="Polar residues" evidence="14">
    <location>
        <begin position="776"/>
        <end position="786"/>
    </location>
</feature>
<evidence type="ECO:0000256" key="4">
    <source>
        <dbReference type="ARBA" id="ARBA00022723"/>
    </source>
</evidence>
<feature type="compositionally biased region" description="Acidic residues" evidence="14">
    <location>
        <begin position="613"/>
        <end position="641"/>
    </location>
</feature>
<feature type="region of interest" description="Disordered" evidence="14">
    <location>
        <begin position="293"/>
        <end position="330"/>
    </location>
</feature>
<name>A0A9Q5I3U3_SANBA</name>
<comment type="caution">
    <text evidence="16">The sequence shown here is derived from an EMBL/GenBank/DDBJ whole genome shotgun (WGS) entry which is preliminary data.</text>
</comment>
<feature type="compositionally biased region" description="Polar residues" evidence="14">
    <location>
        <begin position="644"/>
        <end position="658"/>
    </location>
</feature>
<dbReference type="InterPro" id="IPR036236">
    <property type="entry name" value="Znf_C2H2_sf"/>
</dbReference>
<evidence type="ECO:0000256" key="10">
    <source>
        <dbReference type="ARBA" id="ARBA00023015"/>
    </source>
</evidence>
<feature type="compositionally biased region" description="Polar residues" evidence="14">
    <location>
        <begin position="696"/>
        <end position="705"/>
    </location>
</feature>
<dbReference type="InterPro" id="IPR036291">
    <property type="entry name" value="NAD(P)-bd_dom_sf"/>
</dbReference>
<dbReference type="SMART" id="SM00355">
    <property type="entry name" value="ZnF_C2H2"/>
    <property type="match status" value="2"/>
</dbReference>
<dbReference type="EMBL" id="LNZH02000101">
    <property type="protein sequence ID" value="OCB91195.1"/>
    <property type="molecule type" value="Genomic_DNA"/>
</dbReference>
<keyword evidence="7" id="KW-0862">Zinc</keyword>
<comment type="similarity">
    <text evidence="2">Belongs to the short-chain dehydrogenases/reductases (SDR) family.</text>
</comment>
<evidence type="ECO:0000259" key="15">
    <source>
        <dbReference type="PROSITE" id="PS50157"/>
    </source>
</evidence>
<dbReference type="OrthoDB" id="1669814at2759"/>
<dbReference type="Gene3D" id="3.30.160.60">
    <property type="entry name" value="Classic Zinc Finger"/>
    <property type="match status" value="2"/>
</dbReference>
<sequence>MNSPTESVLIGVEAALRAAADPSFVPKPTLLQKEFSLEGRVAVVTGGGRGLGLEAAEALAEAGAIVYCIARSASPTDVWKVTQTYVSRLGVSKNARLEYRSVDVSNQKAIWAVMEEIAQKEGRLDICIAAAGVVEIAPFLELQAEQFEKVMDVDVNGMFYTAQGAARQMTKLGKRGSIVLVASISGHCALRGVPSVTYCASKAAGMQIARSLACELAEYGIRVNSLSPGYFATEMIKPYVDAAPELGTMVASQNPLGRIGKPSELRGAAVWLASDASSFCTGTETSLQRKGARIRTLASGKKIQAGKQQRRSRGKMSTRQRGVKRSIDGAGGNNFVFAPNVDLNAGPNATPSGPPPLGASANVGDGNSNAFPAAPMNNPGDASANVPVSVVGAGASAKKNDRRHRCNLCGKLFNRPSSLKIHLTTHTGERPFPCPYPGCGRAFNVSSNMRRHFRTHNGGGQAGQGAPASTPELSAQQQQQQQTQQGAQPWNVNMYNPSGGGTQAPRARAKRSKAGDVNGNDGETSEGADVDGGSQAVIPQSMPPFPPFPTPGAYPGFPPPFMNIPGLPGMPEIPGLPDMHSLQGVPMGMQMMPIEMAFPVDPALTGQKAVGDPDADAEGDEDGDEDADGENDGDGEGEGDTEGTNRPQLTHSTSNTRASTDEAKARTSARVRAKAKVPGASPAATRGRGRPPKATTAPNTSQQQVQFRQILVPVSVPLSGDPAQAARIAQQYQQQYAQYAKYAQYAQYYMQQQQAQAQAQAGQASTSHLPPLAPPQQATMTVTSVQRPGPATSAERTTPAAPQSNTETGEPVGRSVFVHWGPKNDTGSKDGKDKIESHQHEESAMATLAESAASLSASEAAKANEASTDKHATGTGSKATDSPNAVGTEDAGMLGEQSKQDSLQGGWAKTPDAPGPGSSPVADGDGIADMDVDEPGDAEDAGKTGSPASPRKRGLVENTSTYEALISYASL</sequence>
<accession>A0A9Q5I3U3</accession>
<dbReference type="GO" id="GO:0050664">
    <property type="term" value="F:oxidoreductase activity, acting on NAD(P)H, oxygen as acceptor"/>
    <property type="evidence" value="ECO:0007669"/>
    <property type="project" value="TreeGrafter"/>
</dbReference>
<dbReference type="Gene3D" id="3.40.50.720">
    <property type="entry name" value="NAD(P)-binding Rossmann-like Domain"/>
    <property type="match status" value="1"/>
</dbReference>
<dbReference type="AlphaFoldDB" id="A0A9Q5I3U3"/>
<comment type="similarity">
    <text evidence="3">Belongs to the krueppel C2H2-type zinc-finger protein family.</text>
</comment>
<reference evidence="16" key="1">
    <citation type="submission" date="2016-06" db="EMBL/GenBank/DDBJ databases">
        <title>Draft Genome sequence of the fungus Inonotus baumii.</title>
        <authorList>
            <person name="Zhu H."/>
            <person name="Lin W."/>
        </authorList>
    </citation>
    <scope>NUCLEOTIDE SEQUENCE</scope>
    <source>
        <strain evidence="16">821</strain>
    </source>
</reference>
<protein>
    <submittedName>
        <fullName evidence="16">NAD-binding protein</fullName>
    </submittedName>
</protein>
<evidence type="ECO:0000256" key="7">
    <source>
        <dbReference type="ARBA" id="ARBA00022833"/>
    </source>
</evidence>
<feature type="compositionally biased region" description="Polar residues" evidence="14">
    <location>
        <begin position="874"/>
        <end position="885"/>
    </location>
</feature>
<keyword evidence="4" id="KW-0479">Metal-binding</keyword>
<dbReference type="GO" id="GO:0005634">
    <property type="term" value="C:nucleus"/>
    <property type="evidence" value="ECO:0007669"/>
    <property type="project" value="UniProtKB-SubCell"/>
</dbReference>
<dbReference type="InterPro" id="IPR020904">
    <property type="entry name" value="Sc_DH/Rdtase_CS"/>
</dbReference>
<evidence type="ECO:0000256" key="2">
    <source>
        <dbReference type="ARBA" id="ARBA00006484"/>
    </source>
</evidence>
<feature type="compositionally biased region" description="Low complexity" evidence="14">
    <location>
        <begin position="751"/>
        <end position="764"/>
    </location>
</feature>
<dbReference type="InterPro" id="IPR002347">
    <property type="entry name" value="SDR_fam"/>
</dbReference>
<dbReference type="SUPFAM" id="SSF57667">
    <property type="entry name" value="beta-beta-alpha zinc fingers"/>
    <property type="match status" value="1"/>
</dbReference>
<dbReference type="GO" id="GO:0000981">
    <property type="term" value="F:DNA-binding transcription factor activity, RNA polymerase II-specific"/>
    <property type="evidence" value="ECO:0007669"/>
    <property type="project" value="UniProtKB-ARBA"/>
</dbReference>
<keyword evidence="8" id="KW-0521">NADP</keyword>
<evidence type="ECO:0000256" key="11">
    <source>
        <dbReference type="ARBA" id="ARBA00023163"/>
    </source>
</evidence>
<evidence type="ECO:0000256" key="3">
    <source>
        <dbReference type="ARBA" id="ARBA00006991"/>
    </source>
</evidence>
<organism evidence="16 17">
    <name type="scientific">Sanghuangporus baumii</name>
    <name type="common">Phellinus baumii</name>
    <dbReference type="NCBI Taxonomy" id="108892"/>
    <lineage>
        <taxon>Eukaryota</taxon>
        <taxon>Fungi</taxon>
        <taxon>Dikarya</taxon>
        <taxon>Basidiomycota</taxon>
        <taxon>Agaricomycotina</taxon>
        <taxon>Agaricomycetes</taxon>
        <taxon>Hymenochaetales</taxon>
        <taxon>Hymenochaetaceae</taxon>
        <taxon>Sanghuangporus</taxon>
    </lineage>
</organism>
<dbReference type="PROSITE" id="PS00061">
    <property type="entry name" value="ADH_SHORT"/>
    <property type="match status" value="1"/>
</dbReference>
<feature type="region of interest" description="Disordered" evidence="14">
    <location>
        <begin position="604"/>
        <end position="705"/>
    </location>
</feature>
<evidence type="ECO:0000256" key="1">
    <source>
        <dbReference type="ARBA" id="ARBA00004123"/>
    </source>
</evidence>
<dbReference type="GO" id="GO:0016616">
    <property type="term" value="F:oxidoreductase activity, acting on the CH-OH group of donors, NAD or NADP as acceptor"/>
    <property type="evidence" value="ECO:0007669"/>
    <property type="project" value="UniProtKB-ARBA"/>
</dbReference>
<dbReference type="Proteomes" id="UP000757232">
    <property type="component" value="Unassembled WGS sequence"/>
</dbReference>
<dbReference type="FunFam" id="3.30.160.60:FF:000193">
    <property type="entry name" value="Zinc finger protein 300"/>
    <property type="match status" value="1"/>
</dbReference>
<dbReference type="PRINTS" id="PR00080">
    <property type="entry name" value="SDRFAMILY"/>
</dbReference>
<dbReference type="FunFam" id="3.40.50.720:FF:000084">
    <property type="entry name" value="Short-chain dehydrogenase reductase"/>
    <property type="match status" value="1"/>
</dbReference>
<feature type="region of interest" description="Disordered" evidence="14">
    <location>
        <begin position="751"/>
        <end position="960"/>
    </location>
</feature>
<evidence type="ECO:0000256" key="12">
    <source>
        <dbReference type="ARBA" id="ARBA00023242"/>
    </source>
</evidence>
<keyword evidence="11" id="KW-0804">Transcription</keyword>
<feature type="region of interest" description="Disordered" evidence="14">
    <location>
        <begin position="346"/>
        <end position="378"/>
    </location>
</feature>
<dbReference type="PANTHER" id="PTHR43008:SF4">
    <property type="entry name" value="CHAIN DEHYDROGENASE, PUTATIVE (AFU_ORTHOLOGUE AFUA_4G08710)-RELATED"/>
    <property type="match status" value="1"/>
</dbReference>
<comment type="subcellular location">
    <subcellularLocation>
        <location evidence="1">Nucleus</location>
    </subcellularLocation>
</comment>
<keyword evidence="6 13" id="KW-0863">Zinc-finger</keyword>